<keyword evidence="4" id="KW-0288">FMN</keyword>
<accession>A0A9X9S634</accession>
<keyword evidence="8" id="KW-1185">Reference proteome</keyword>
<reference evidence="7" key="1">
    <citation type="submission" date="2022-11" db="EMBL/GenBank/DDBJ databases">
        <title>Complete genome sequence of Methanogenium organophilum DSM 3596.</title>
        <authorList>
            <person name="Chen S.-C."/>
            <person name="Lai S.-J."/>
            <person name="You Y.-T."/>
        </authorList>
    </citation>
    <scope>NUCLEOTIDE SEQUENCE</scope>
    <source>
        <strain evidence="7">DSM 3596</strain>
    </source>
</reference>
<evidence type="ECO:0000256" key="4">
    <source>
        <dbReference type="ARBA" id="ARBA00022643"/>
    </source>
</evidence>
<dbReference type="EMBL" id="CP113361">
    <property type="protein sequence ID" value="WAI02181.1"/>
    <property type="molecule type" value="Genomic_DNA"/>
</dbReference>
<dbReference type="InterPro" id="IPR000415">
    <property type="entry name" value="Nitroreductase-like"/>
</dbReference>
<dbReference type="InterPro" id="IPR017900">
    <property type="entry name" value="4Fe4S_Fe_S_CS"/>
</dbReference>
<dbReference type="GO" id="GO:0016491">
    <property type="term" value="F:oxidoreductase activity"/>
    <property type="evidence" value="ECO:0007669"/>
    <property type="project" value="UniProtKB-KW"/>
</dbReference>
<dbReference type="PROSITE" id="PS51379">
    <property type="entry name" value="4FE4S_FER_2"/>
    <property type="match status" value="2"/>
</dbReference>
<dbReference type="CDD" id="cd02143">
    <property type="entry name" value="nitroreductase_FeS-like"/>
    <property type="match status" value="1"/>
</dbReference>
<protein>
    <submittedName>
        <fullName evidence="7">Nitroreductase family protein</fullName>
    </submittedName>
</protein>
<sequence length="276" mass="30311">MNKTATILVDEDLCTRCGICSFVCPMSIIDPAADENTLPIVREVNADMCIACGHCEVTCPTHALLLNVRPDEKEEIPGGAGAVSAVDMEYYLKKRRSVRCFTAEPVAKEEILAVLDIARYAPSGSNGQPVQWTVIHNPKDVRRVAELTVEWLKTLIDIAHPLNVYAPVLIQAWESGDDVICRDAPHLLVAHVPENTPIASVDGIIALTHFEIAAQAFGIGTCWAGFVSMAALTYQPLREELGIPVGRTCAFAMMFGHPKYKTYGLPRRDPVEVTWR</sequence>
<dbReference type="SUPFAM" id="SSF55469">
    <property type="entry name" value="FMN-dependent nitroreductase-like"/>
    <property type="match status" value="1"/>
</dbReference>
<dbReference type="InterPro" id="IPR017896">
    <property type="entry name" value="4Fe4S_Fe-S-bd"/>
</dbReference>
<evidence type="ECO:0000256" key="3">
    <source>
        <dbReference type="ARBA" id="ARBA00022630"/>
    </source>
</evidence>
<comment type="cofactor">
    <cofactor evidence="1">
        <name>FMN</name>
        <dbReference type="ChEBI" id="CHEBI:58210"/>
    </cofactor>
</comment>
<comment type="similarity">
    <text evidence="2">Belongs to the nitroreductase family.</text>
</comment>
<dbReference type="RefSeq" id="WP_268187459.1">
    <property type="nucleotide sequence ID" value="NZ_CP113361.1"/>
</dbReference>
<dbReference type="PANTHER" id="PTHR43673">
    <property type="entry name" value="NAD(P)H NITROREDUCTASE YDGI-RELATED"/>
    <property type="match status" value="1"/>
</dbReference>
<keyword evidence="5" id="KW-0560">Oxidoreductase</keyword>
<dbReference type="AlphaFoldDB" id="A0A9X9S634"/>
<dbReference type="SUPFAM" id="SSF54862">
    <property type="entry name" value="4Fe-4S ferredoxins"/>
    <property type="match status" value="1"/>
</dbReference>
<organism evidence="7 8">
    <name type="scientific">Methanogenium organophilum</name>
    <dbReference type="NCBI Taxonomy" id="2199"/>
    <lineage>
        <taxon>Archaea</taxon>
        <taxon>Methanobacteriati</taxon>
        <taxon>Methanobacteriota</taxon>
        <taxon>Stenosarchaea group</taxon>
        <taxon>Methanomicrobia</taxon>
        <taxon>Methanomicrobiales</taxon>
        <taxon>Methanomicrobiaceae</taxon>
        <taxon>Methanogenium</taxon>
    </lineage>
</organism>
<evidence type="ECO:0000313" key="7">
    <source>
        <dbReference type="EMBL" id="WAI02181.1"/>
    </source>
</evidence>
<dbReference type="Proteomes" id="UP001163096">
    <property type="component" value="Chromosome"/>
</dbReference>
<dbReference type="GeneID" id="76834382"/>
<dbReference type="PANTHER" id="PTHR43673:SF2">
    <property type="entry name" value="NITROREDUCTASE"/>
    <property type="match status" value="1"/>
</dbReference>
<feature type="domain" description="4Fe-4S ferredoxin-type" evidence="6">
    <location>
        <begin position="40"/>
        <end position="69"/>
    </location>
</feature>
<evidence type="ECO:0000256" key="1">
    <source>
        <dbReference type="ARBA" id="ARBA00001917"/>
    </source>
</evidence>
<dbReference type="KEGG" id="mou:OU421_04730"/>
<feature type="domain" description="4Fe-4S ferredoxin-type" evidence="6">
    <location>
        <begin position="5"/>
        <end position="34"/>
    </location>
</feature>
<dbReference type="Gene3D" id="3.30.70.20">
    <property type="match status" value="1"/>
</dbReference>
<dbReference type="Pfam" id="PF00881">
    <property type="entry name" value="Nitroreductase"/>
    <property type="match status" value="1"/>
</dbReference>
<evidence type="ECO:0000313" key="8">
    <source>
        <dbReference type="Proteomes" id="UP001163096"/>
    </source>
</evidence>
<dbReference type="InterPro" id="IPR029479">
    <property type="entry name" value="Nitroreductase"/>
</dbReference>
<dbReference type="Gene3D" id="3.40.109.10">
    <property type="entry name" value="NADH Oxidase"/>
    <property type="match status" value="1"/>
</dbReference>
<evidence type="ECO:0000256" key="5">
    <source>
        <dbReference type="ARBA" id="ARBA00023002"/>
    </source>
</evidence>
<evidence type="ECO:0000256" key="2">
    <source>
        <dbReference type="ARBA" id="ARBA00007118"/>
    </source>
</evidence>
<keyword evidence="3" id="KW-0285">Flavoprotein</keyword>
<proteinExistence type="inferred from homology"/>
<gene>
    <name evidence="7" type="ORF">OU421_04730</name>
</gene>
<dbReference type="Pfam" id="PF13187">
    <property type="entry name" value="Fer4_9"/>
    <property type="match status" value="1"/>
</dbReference>
<name>A0A9X9S634_METOG</name>
<dbReference type="PROSITE" id="PS00198">
    <property type="entry name" value="4FE4S_FER_1"/>
    <property type="match status" value="2"/>
</dbReference>
<evidence type="ECO:0000259" key="6">
    <source>
        <dbReference type="PROSITE" id="PS51379"/>
    </source>
</evidence>